<dbReference type="EMBL" id="JXTC01000423">
    <property type="protein sequence ID" value="PON55185.1"/>
    <property type="molecule type" value="Genomic_DNA"/>
</dbReference>
<evidence type="ECO:0000313" key="3">
    <source>
        <dbReference type="Proteomes" id="UP000237000"/>
    </source>
</evidence>
<dbReference type="OrthoDB" id="2356035at2759"/>
<dbReference type="PANTHER" id="PTHR31170:SF25">
    <property type="entry name" value="BNAA09G04570D PROTEIN"/>
    <property type="match status" value="1"/>
</dbReference>
<dbReference type="PANTHER" id="PTHR31170">
    <property type="entry name" value="BNAC04G53230D PROTEIN"/>
    <property type="match status" value="1"/>
</dbReference>
<dbReference type="Pfam" id="PF03140">
    <property type="entry name" value="DUF247"/>
    <property type="match status" value="1"/>
</dbReference>
<feature type="region of interest" description="Disordered" evidence="1">
    <location>
        <begin position="60"/>
        <end position="87"/>
    </location>
</feature>
<dbReference type="InParanoid" id="A0A2P5C2E6"/>
<keyword evidence="3" id="KW-1185">Reference proteome</keyword>
<sequence length="455" mass="51492">MAEQEPGSLIEKILAKIHEDYSSSSSESDDDMPPKVEAVFSREIPVHNGNQTETGFINSNIHTASNGNENTDVPAEDSKTPPNNTVMPTTSEVEYFIQNYMRAMSAALSNHANMTVPVQSLQTQPNNMGTTLEATTSFVKNIYTIFKKDENMDVPICIFKVPNSLASSKPEAYVPQLLGLGPYHHLRPELQQMQTYKLSEVKRICKAFENNKFELLVLVLREIVGPSARACYDMYLDMDDEVLACILAIDGLFLFELLCCYGISKDALGHLDLLHLVNSAGRRLARDTTLRDVMMVENQVPILVLKVILITLEMFASQEEKMEPIELIVSDPFPRMLLGFCNALSPLKVLIDYPQYKVLKHAHLLDLMYHLIILNDSPARNPDEELEEARFIEEITEKVKNEISKVKRTSKLKSKCSHQNSLMQTKMFEETLDLLPEELKKPIKFLQGLRGLPWS</sequence>
<evidence type="ECO:0000313" key="2">
    <source>
        <dbReference type="EMBL" id="PON55185.1"/>
    </source>
</evidence>
<accession>A0A2P5C2E6</accession>
<feature type="compositionally biased region" description="Polar residues" evidence="1">
    <location>
        <begin position="60"/>
        <end position="71"/>
    </location>
</feature>
<proteinExistence type="predicted"/>
<dbReference type="STRING" id="63057.A0A2P5C2E6"/>
<name>A0A2P5C2E6_TREOI</name>
<reference evidence="3" key="1">
    <citation type="submission" date="2016-06" db="EMBL/GenBank/DDBJ databases">
        <title>Parallel loss of symbiosis genes in relatives of nitrogen-fixing non-legume Parasponia.</title>
        <authorList>
            <person name="Van Velzen R."/>
            <person name="Holmer R."/>
            <person name="Bu F."/>
            <person name="Rutten L."/>
            <person name="Van Zeijl A."/>
            <person name="Liu W."/>
            <person name="Santuari L."/>
            <person name="Cao Q."/>
            <person name="Sharma T."/>
            <person name="Shen D."/>
            <person name="Roswanjaya Y."/>
            <person name="Wardhani T."/>
            <person name="Kalhor M.S."/>
            <person name="Jansen J."/>
            <person name="Van den Hoogen J."/>
            <person name="Gungor B."/>
            <person name="Hartog M."/>
            <person name="Hontelez J."/>
            <person name="Verver J."/>
            <person name="Yang W.-C."/>
            <person name="Schijlen E."/>
            <person name="Repin R."/>
            <person name="Schilthuizen M."/>
            <person name="Schranz E."/>
            <person name="Heidstra R."/>
            <person name="Miyata K."/>
            <person name="Fedorova E."/>
            <person name="Kohlen W."/>
            <person name="Bisseling T."/>
            <person name="Smit S."/>
            <person name="Geurts R."/>
        </authorList>
    </citation>
    <scope>NUCLEOTIDE SEQUENCE [LARGE SCALE GENOMIC DNA]</scope>
    <source>
        <strain evidence="3">cv. RG33-2</strain>
    </source>
</reference>
<protein>
    <submittedName>
        <fullName evidence="2">Uncharacterized protein</fullName>
    </submittedName>
</protein>
<dbReference type="InterPro" id="IPR004158">
    <property type="entry name" value="DUF247_pln"/>
</dbReference>
<dbReference type="AlphaFoldDB" id="A0A2P5C2E6"/>
<organism evidence="2 3">
    <name type="scientific">Trema orientale</name>
    <name type="common">Charcoal tree</name>
    <name type="synonym">Celtis orientalis</name>
    <dbReference type="NCBI Taxonomy" id="63057"/>
    <lineage>
        <taxon>Eukaryota</taxon>
        <taxon>Viridiplantae</taxon>
        <taxon>Streptophyta</taxon>
        <taxon>Embryophyta</taxon>
        <taxon>Tracheophyta</taxon>
        <taxon>Spermatophyta</taxon>
        <taxon>Magnoliopsida</taxon>
        <taxon>eudicotyledons</taxon>
        <taxon>Gunneridae</taxon>
        <taxon>Pentapetalae</taxon>
        <taxon>rosids</taxon>
        <taxon>fabids</taxon>
        <taxon>Rosales</taxon>
        <taxon>Cannabaceae</taxon>
        <taxon>Trema</taxon>
    </lineage>
</organism>
<gene>
    <name evidence="2" type="ORF">TorRG33x02_300080</name>
</gene>
<comment type="caution">
    <text evidence="2">The sequence shown here is derived from an EMBL/GenBank/DDBJ whole genome shotgun (WGS) entry which is preliminary data.</text>
</comment>
<evidence type="ECO:0000256" key="1">
    <source>
        <dbReference type="SAM" id="MobiDB-lite"/>
    </source>
</evidence>
<dbReference type="Proteomes" id="UP000237000">
    <property type="component" value="Unassembled WGS sequence"/>
</dbReference>